<reference evidence="4 5" key="1">
    <citation type="journal article" date="2003" name="PLoS Biol.">
        <title>The genome sequence of Caenorhabditis briggsae: a platform for comparative genomics.</title>
        <authorList>
            <person name="Stein L.D."/>
            <person name="Bao Z."/>
            <person name="Blasiar D."/>
            <person name="Blumenthal T."/>
            <person name="Brent M.R."/>
            <person name="Chen N."/>
            <person name="Chinwalla A."/>
            <person name="Clarke L."/>
            <person name="Clee C."/>
            <person name="Coghlan A."/>
            <person name="Coulson A."/>
            <person name="D'Eustachio P."/>
            <person name="Fitch D.H."/>
            <person name="Fulton L.A."/>
            <person name="Fulton R.E."/>
            <person name="Griffiths-Jones S."/>
            <person name="Harris T.W."/>
            <person name="Hillier L.W."/>
            <person name="Kamath R."/>
            <person name="Kuwabara P.E."/>
            <person name="Mardis E.R."/>
            <person name="Marra M.A."/>
            <person name="Miner T.L."/>
            <person name="Minx P."/>
            <person name="Mullikin J.C."/>
            <person name="Plumb R.W."/>
            <person name="Rogers J."/>
            <person name="Schein J.E."/>
            <person name="Sohrmann M."/>
            <person name="Spieth J."/>
            <person name="Stajich J.E."/>
            <person name="Wei C."/>
            <person name="Willey D."/>
            <person name="Wilson R.K."/>
            <person name="Durbin R."/>
            <person name="Waterston R.H."/>
        </authorList>
    </citation>
    <scope>NUCLEOTIDE SEQUENCE [LARGE SCALE GENOMIC DNA]</scope>
    <source>
        <strain evidence="4 5">AF16</strain>
    </source>
</reference>
<comment type="similarity">
    <text evidence="1">Belongs to the IUNH family.</text>
</comment>
<keyword evidence="5" id="KW-1185">Reference proteome</keyword>
<gene>
    <name evidence="4" type="ORF">CBG23577</name>
    <name evidence="4" type="ORF">CBG_23577</name>
</gene>
<dbReference type="InterPro" id="IPR036452">
    <property type="entry name" value="Ribo_hydro-like"/>
</dbReference>
<feature type="domain" description="Inosine/uridine-preferring nucleoside hydrolase" evidence="3">
    <location>
        <begin position="201"/>
        <end position="497"/>
    </location>
</feature>
<sequence>MILIFASFLCFLGGIDAQLACASCNDYQDDLFPSGSSFPRVKLVFNSFIGDDGCKVGSFKCISLEKGYNSTAVIMNPTTESRLSIAVGVGLTDSLLERGRLPNQLLLPQPLLRLSLLQLLLIVDNRMDSSIMERDENDCKIAVFQCVVLNPKCIATSYVVASYVDASGNRQMTYPASSIISDGGSMKCDVLSSGAGWRLKDSDGVSDDVRAISLALQHPKTEILAFTAVHGCVTVDQACANIKRTIRANQGTQKLQIPVFKGASKSILSLPKDDTVSDFFGIDGIGDKPEEFPKVEQSDFDGEGKHAGTIGPLTNVAIALQLCDEFATYPSRMVIMGGNYYAVGNVDGGSSAEYNFHGDPEAASIVLRRMKCPITIVPWEAFYFESKVHNESVDFSAHLKYPTPLAGYLSMATHIGRIKCEANGRQYSYCDEIAVATAIDEDKIAKNSQYLYVDVELNGTKTRGQVVVDWTEQLWSNEEAPNKHTHFRVKFVTSYDVHTVDKWLHAATSGSGNFE</sequence>
<dbReference type="CTD" id="8589801"/>
<dbReference type="EMBL" id="HE601537">
    <property type="protein sequence ID" value="CAP20398.2"/>
    <property type="molecule type" value="Genomic_DNA"/>
</dbReference>
<dbReference type="InterPro" id="IPR052775">
    <property type="entry name" value="IUN_hydrolase"/>
</dbReference>
<dbReference type="GO" id="GO:0016799">
    <property type="term" value="F:hydrolase activity, hydrolyzing N-glycosyl compounds"/>
    <property type="evidence" value="ECO:0007669"/>
    <property type="project" value="InterPro"/>
</dbReference>
<dbReference type="Gene3D" id="3.90.245.10">
    <property type="entry name" value="Ribonucleoside hydrolase-like"/>
    <property type="match status" value="1"/>
</dbReference>
<dbReference type="RefSeq" id="XP_045091114.1">
    <property type="nucleotide sequence ID" value="XM_045241161.1"/>
</dbReference>
<dbReference type="PANTHER" id="PTHR46190:SF1">
    <property type="entry name" value="SI:CH211-201H21.5"/>
    <property type="match status" value="1"/>
</dbReference>
<evidence type="ECO:0000313" key="4">
    <source>
        <dbReference type="EMBL" id="CAP20398.2"/>
    </source>
</evidence>
<dbReference type="HOGENOM" id="CLU_529179_0_0_1"/>
<dbReference type="GeneID" id="8589801"/>
<feature type="signal peptide" evidence="2">
    <location>
        <begin position="1"/>
        <end position="17"/>
    </location>
</feature>
<dbReference type="SUPFAM" id="SSF53590">
    <property type="entry name" value="Nucleoside hydrolase"/>
    <property type="match status" value="1"/>
</dbReference>
<dbReference type="STRING" id="6238.A8WIV5"/>
<dbReference type="KEGG" id="cbr:CBG_23577"/>
<evidence type="ECO:0000256" key="2">
    <source>
        <dbReference type="SAM" id="SignalP"/>
    </source>
</evidence>
<proteinExistence type="inferred from homology"/>
<keyword evidence="2" id="KW-0732">Signal</keyword>
<dbReference type="PANTHER" id="PTHR46190">
    <property type="entry name" value="SI:CH211-201H21.5-RELATED"/>
    <property type="match status" value="1"/>
</dbReference>
<reference evidence="4 5" key="2">
    <citation type="journal article" date="2011" name="PLoS Genet.">
        <title>Caenorhabditis briggsae recombinant inbred line genotypes reveal inter-strain incompatibility and the evolution of recombination.</title>
        <authorList>
            <person name="Ross J.A."/>
            <person name="Koboldt D.C."/>
            <person name="Staisch J.E."/>
            <person name="Chamberlin H.M."/>
            <person name="Gupta B.P."/>
            <person name="Miller R.D."/>
            <person name="Baird S.E."/>
            <person name="Haag E.S."/>
        </authorList>
    </citation>
    <scope>NUCLEOTIDE SEQUENCE [LARGE SCALE GENOMIC DNA]</scope>
    <source>
        <strain evidence="4 5">AF16</strain>
    </source>
</reference>
<organism evidence="4 5">
    <name type="scientific">Caenorhabditis briggsae</name>
    <dbReference type="NCBI Taxonomy" id="6238"/>
    <lineage>
        <taxon>Eukaryota</taxon>
        <taxon>Metazoa</taxon>
        <taxon>Ecdysozoa</taxon>
        <taxon>Nematoda</taxon>
        <taxon>Chromadorea</taxon>
        <taxon>Rhabditida</taxon>
        <taxon>Rhabditina</taxon>
        <taxon>Rhabditomorpha</taxon>
        <taxon>Rhabditoidea</taxon>
        <taxon>Rhabditidae</taxon>
        <taxon>Peloderinae</taxon>
        <taxon>Caenorhabditis</taxon>
    </lineage>
</organism>
<evidence type="ECO:0000259" key="3">
    <source>
        <dbReference type="Pfam" id="PF01156"/>
    </source>
</evidence>
<dbReference type="eggNOG" id="KOG2938">
    <property type="taxonomic scope" value="Eukaryota"/>
</dbReference>
<dbReference type="Pfam" id="PF01156">
    <property type="entry name" value="IU_nuc_hydro"/>
    <property type="match status" value="1"/>
</dbReference>
<accession>A8WIV5</accession>
<evidence type="ECO:0000313" key="5">
    <source>
        <dbReference type="Proteomes" id="UP000008549"/>
    </source>
</evidence>
<name>A8WIV5_CAEBR</name>
<feature type="chain" id="PRO_5002728740" evidence="2">
    <location>
        <begin position="18"/>
        <end position="515"/>
    </location>
</feature>
<protein>
    <submittedName>
        <fullName evidence="4">Protein CBG23577</fullName>
    </submittedName>
</protein>
<dbReference type="Proteomes" id="UP000008549">
    <property type="component" value="Unassembled WGS sequence"/>
</dbReference>
<dbReference type="AlphaFoldDB" id="A8WIV5"/>
<evidence type="ECO:0000256" key="1">
    <source>
        <dbReference type="ARBA" id="ARBA00009176"/>
    </source>
</evidence>
<dbReference type="InterPro" id="IPR001910">
    <property type="entry name" value="Inosine/uridine_hydrolase_dom"/>
</dbReference>